<comment type="subunit">
    <text evidence="1">Homodimer.</text>
</comment>
<dbReference type="GO" id="GO:0050385">
    <property type="term" value="F:ureidoglycolate lyase activity"/>
    <property type="evidence" value="ECO:0007669"/>
    <property type="project" value="UniProtKB-EC"/>
</dbReference>
<evidence type="ECO:0000256" key="4">
    <source>
        <dbReference type="ARBA" id="ARBA00047684"/>
    </source>
</evidence>
<evidence type="ECO:0000256" key="3">
    <source>
        <dbReference type="ARBA" id="ARBA00023239"/>
    </source>
</evidence>
<dbReference type="PANTHER" id="PTHR21221:SF1">
    <property type="entry name" value="UREIDOGLYCOLATE LYASE"/>
    <property type="match status" value="1"/>
</dbReference>
<dbReference type="InterPro" id="IPR024060">
    <property type="entry name" value="Ureidoglycolate_lyase_dom_sf"/>
</dbReference>
<dbReference type="Gene3D" id="2.60.120.480">
    <property type="entry name" value="Ureidoglycolate hydrolase"/>
    <property type="match status" value="1"/>
</dbReference>
<dbReference type="Pfam" id="PF04115">
    <property type="entry name" value="Ureidogly_lyase"/>
    <property type="match status" value="1"/>
</dbReference>
<sequence length="259" mass="27723">MAQPLAIQLEGRSLVVDAVPLTREAFAPFGDVVDNPRPQLHPSVAAANKEALPYDGIVANQGSAIKYQHITRLVDLTSQAPSRRPGVAVANMFVCAARTLLRPADAGGDIFPVRILERHPYTSQTFTPLTTNPDQRYLVIVAPSLPPSPADRGFPVPATAPQGGRPLPGRGLPDTRHLRAFVATCEQAVTYAAGTWHSPMVALGPANTAIDFLVIQFANGVPIEDCQEVSLGLLKAGEDLPKQGAVLVRLPRRARDSRL</sequence>
<dbReference type="PANTHER" id="PTHR21221">
    <property type="entry name" value="UREIDOGLYCOLATE HYDROLASE"/>
    <property type="match status" value="1"/>
</dbReference>
<evidence type="ECO:0000256" key="2">
    <source>
        <dbReference type="ARBA" id="ARBA00022631"/>
    </source>
</evidence>
<reference evidence="5" key="1">
    <citation type="submission" date="2023-06" db="EMBL/GenBank/DDBJ databases">
        <title>Genome-scale phylogeny and comparative genomics of the fungal order Sordariales.</title>
        <authorList>
            <consortium name="Lawrence Berkeley National Laboratory"/>
            <person name="Hensen N."/>
            <person name="Bonometti L."/>
            <person name="Westerberg I."/>
            <person name="Brannstrom I.O."/>
            <person name="Guillou S."/>
            <person name="Cros-Aarteil S."/>
            <person name="Calhoun S."/>
            <person name="Haridas S."/>
            <person name="Kuo A."/>
            <person name="Mondo S."/>
            <person name="Pangilinan J."/>
            <person name="Riley R."/>
            <person name="Labutti K."/>
            <person name="Andreopoulos B."/>
            <person name="Lipzen A."/>
            <person name="Chen C."/>
            <person name="Yanf M."/>
            <person name="Daum C."/>
            <person name="Ng V."/>
            <person name="Clum A."/>
            <person name="Steindorff A."/>
            <person name="Ohm R."/>
            <person name="Martin F."/>
            <person name="Silar P."/>
            <person name="Natvig D."/>
            <person name="Lalanne C."/>
            <person name="Gautier V."/>
            <person name="Ament-Velasquez S.L."/>
            <person name="Kruys A."/>
            <person name="Hutchinson M.I."/>
            <person name="Powell A.J."/>
            <person name="Barry K."/>
            <person name="Miller A.N."/>
            <person name="Grigoriev I.V."/>
            <person name="Debuchy R."/>
            <person name="Gladieux P."/>
            <person name="Thoren M.H."/>
            <person name="Johannesson H."/>
        </authorList>
    </citation>
    <scope>NUCLEOTIDE SEQUENCE</scope>
    <source>
        <strain evidence="5">PSN4</strain>
    </source>
</reference>
<dbReference type="InterPro" id="IPR011051">
    <property type="entry name" value="RmlC_Cupin_sf"/>
</dbReference>
<dbReference type="GO" id="GO:0004848">
    <property type="term" value="F:ureidoglycolate hydrolase activity"/>
    <property type="evidence" value="ECO:0007669"/>
    <property type="project" value="InterPro"/>
</dbReference>
<name>A0AAJ0B4S8_9PEZI</name>
<keyword evidence="3" id="KW-0456">Lyase</keyword>
<accession>A0AAJ0B4S8</accession>
<keyword evidence="5" id="KW-0378">Hydrolase</keyword>
<organism evidence="5 6">
    <name type="scientific">Echria macrotheca</name>
    <dbReference type="NCBI Taxonomy" id="438768"/>
    <lineage>
        <taxon>Eukaryota</taxon>
        <taxon>Fungi</taxon>
        <taxon>Dikarya</taxon>
        <taxon>Ascomycota</taxon>
        <taxon>Pezizomycotina</taxon>
        <taxon>Sordariomycetes</taxon>
        <taxon>Sordariomycetidae</taxon>
        <taxon>Sordariales</taxon>
        <taxon>Schizotheciaceae</taxon>
        <taxon>Echria</taxon>
    </lineage>
</organism>
<dbReference type="AlphaFoldDB" id="A0AAJ0B4S8"/>
<dbReference type="GO" id="GO:0006144">
    <property type="term" value="P:purine nucleobase metabolic process"/>
    <property type="evidence" value="ECO:0007669"/>
    <property type="project" value="UniProtKB-KW"/>
</dbReference>
<dbReference type="InterPro" id="IPR047233">
    <property type="entry name" value="UAH_cupin"/>
</dbReference>
<evidence type="ECO:0000256" key="1">
    <source>
        <dbReference type="ARBA" id="ARBA00011738"/>
    </source>
</evidence>
<evidence type="ECO:0000313" key="6">
    <source>
        <dbReference type="Proteomes" id="UP001239445"/>
    </source>
</evidence>
<dbReference type="CDD" id="cd20298">
    <property type="entry name" value="cupin_UAH"/>
    <property type="match status" value="1"/>
</dbReference>
<evidence type="ECO:0000313" key="5">
    <source>
        <dbReference type="EMBL" id="KAK1750799.1"/>
    </source>
</evidence>
<keyword evidence="2" id="KW-0659">Purine metabolism</keyword>
<comment type="catalytic activity">
    <reaction evidence="4">
        <text>(S)-ureidoglycolate = urea + glyoxylate</text>
        <dbReference type="Rhea" id="RHEA:11304"/>
        <dbReference type="ChEBI" id="CHEBI:16199"/>
        <dbReference type="ChEBI" id="CHEBI:36655"/>
        <dbReference type="ChEBI" id="CHEBI:57296"/>
        <dbReference type="EC" id="4.3.2.3"/>
    </reaction>
</comment>
<dbReference type="InterPro" id="IPR007247">
    <property type="entry name" value="Ureidogly_lyase"/>
</dbReference>
<gene>
    <name evidence="5" type="ORF">QBC47DRAFT_364773</name>
</gene>
<proteinExistence type="predicted"/>
<dbReference type="EMBL" id="MU839844">
    <property type="protein sequence ID" value="KAK1750799.1"/>
    <property type="molecule type" value="Genomic_DNA"/>
</dbReference>
<comment type="caution">
    <text evidence="5">The sequence shown here is derived from an EMBL/GenBank/DDBJ whole genome shotgun (WGS) entry which is preliminary data.</text>
</comment>
<dbReference type="Proteomes" id="UP001239445">
    <property type="component" value="Unassembled WGS sequence"/>
</dbReference>
<dbReference type="GO" id="GO:0000256">
    <property type="term" value="P:allantoin catabolic process"/>
    <property type="evidence" value="ECO:0007669"/>
    <property type="project" value="InterPro"/>
</dbReference>
<dbReference type="SUPFAM" id="SSF51182">
    <property type="entry name" value="RmlC-like cupins"/>
    <property type="match status" value="1"/>
</dbReference>
<protein>
    <submittedName>
        <fullName evidence="5">Ureidoglycolate hydrolase</fullName>
    </submittedName>
</protein>
<keyword evidence="6" id="KW-1185">Reference proteome</keyword>